<accession>A0AAV4A5I4</accession>
<proteinExistence type="predicted"/>
<protein>
    <submittedName>
        <fullName evidence="1">Uncharacterized protein</fullName>
    </submittedName>
</protein>
<gene>
    <name evidence="1" type="ORF">PoB_002992000</name>
</gene>
<dbReference type="EMBL" id="BLXT01003725">
    <property type="protein sequence ID" value="GFO03415.1"/>
    <property type="molecule type" value="Genomic_DNA"/>
</dbReference>
<organism evidence="1 2">
    <name type="scientific">Plakobranchus ocellatus</name>
    <dbReference type="NCBI Taxonomy" id="259542"/>
    <lineage>
        <taxon>Eukaryota</taxon>
        <taxon>Metazoa</taxon>
        <taxon>Spiralia</taxon>
        <taxon>Lophotrochozoa</taxon>
        <taxon>Mollusca</taxon>
        <taxon>Gastropoda</taxon>
        <taxon>Heterobranchia</taxon>
        <taxon>Euthyneura</taxon>
        <taxon>Panpulmonata</taxon>
        <taxon>Sacoglossa</taxon>
        <taxon>Placobranchoidea</taxon>
        <taxon>Plakobranchidae</taxon>
        <taxon>Plakobranchus</taxon>
    </lineage>
</organism>
<dbReference type="AlphaFoldDB" id="A0AAV4A5I4"/>
<reference evidence="1 2" key="1">
    <citation type="journal article" date="2021" name="Elife">
        <title>Chloroplast acquisition without the gene transfer in kleptoplastic sea slugs, Plakobranchus ocellatus.</title>
        <authorList>
            <person name="Maeda T."/>
            <person name="Takahashi S."/>
            <person name="Yoshida T."/>
            <person name="Shimamura S."/>
            <person name="Takaki Y."/>
            <person name="Nagai Y."/>
            <person name="Toyoda A."/>
            <person name="Suzuki Y."/>
            <person name="Arimoto A."/>
            <person name="Ishii H."/>
            <person name="Satoh N."/>
            <person name="Nishiyama T."/>
            <person name="Hasebe M."/>
            <person name="Maruyama T."/>
            <person name="Minagawa J."/>
            <person name="Obokata J."/>
            <person name="Shigenobu S."/>
        </authorList>
    </citation>
    <scope>NUCLEOTIDE SEQUENCE [LARGE SCALE GENOMIC DNA]</scope>
</reference>
<comment type="caution">
    <text evidence="1">The sequence shown here is derived from an EMBL/GenBank/DDBJ whole genome shotgun (WGS) entry which is preliminary data.</text>
</comment>
<name>A0AAV4A5I4_9GAST</name>
<evidence type="ECO:0000313" key="1">
    <source>
        <dbReference type="EMBL" id="GFO03415.1"/>
    </source>
</evidence>
<dbReference type="Proteomes" id="UP000735302">
    <property type="component" value="Unassembled WGS sequence"/>
</dbReference>
<keyword evidence="2" id="KW-1185">Reference proteome</keyword>
<evidence type="ECO:0000313" key="2">
    <source>
        <dbReference type="Proteomes" id="UP000735302"/>
    </source>
</evidence>
<sequence length="110" mass="11986">MIIVPEVQSSRGYLRSNQRPRLSSGAVTVIPVSFISRCQTPLIAFCHDPGSALNRQDKGCISVRCLIPSSCHVTQGILYCQQSSSHNSPDLVLGTNCNKIARDSLARDQD</sequence>